<dbReference type="InterPro" id="IPR003959">
    <property type="entry name" value="ATPase_AAA_core"/>
</dbReference>
<dbReference type="GO" id="GO:0006302">
    <property type="term" value="P:double-strand break repair"/>
    <property type="evidence" value="ECO:0007669"/>
    <property type="project" value="TreeGrafter"/>
</dbReference>
<dbReference type="HAMAP" id="MF_00365">
    <property type="entry name" value="RecF"/>
    <property type="match status" value="1"/>
</dbReference>
<dbReference type="GO" id="GO:0009432">
    <property type="term" value="P:SOS response"/>
    <property type="evidence" value="ECO:0007669"/>
    <property type="project" value="UniProtKB-UniRule"/>
</dbReference>
<evidence type="ECO:0000256" key="2">
    <source>
        <dbReference type="ARBA" id="ARBA00022705"/>
    </source>
</evidence>
<dbReference type="EMBL" id="BJVC01000002">
    <property type="protein sequence ID" value="GEL02068.1"/>
    <property type="molecule type" value="Genomic_DNA"/>
</dbReference>
<evidence type="ECO:0000313" key="10">
    <source>
        <dbReference type="Proteomes" id="UP000321405"/>
    </source>
</evidence>
<dbReference type="PANTHER" id="PTHR32182:SF0">
    <property type="entry name" value="DNA REPLICATION AND REPAIR PROTEIN RECF"/>
    <property type="match status" value="1"/>
</dbReference>
<sequence length="366" mass="39952">MRVARLVLTDFRNYERLVWEPQARLSVLFGENGAGKTNLLEALSLLAPGRGLRGAGNSQILRQGAHVWGIAARLGAEDPVSIATGSDPSNPARRLFRLDDMPVRAQSQIAAHCAVTWLTPPMDRLFSDPASGRRRFLDRLVLALDSNHAREAASHERSVSQRNRVLGTHPGQAVWLDGLEDSIARHAVAMTASRLALVEAMNARDLAYGSTFPATRLRLRCAIGALLSERPAIAVEEQLRDALRASRGADRERGATSSGAHRADFALEDVRTGRDATLSSSGQQKAMLVHTILNHAGLLRAMGHASPLILLDEPLVHLDRQRRDALQDFLARSDMAVTMTGTDRAHFAALERHAEFRQISDGGFVS</sequence>
<dbReference type="Gene3D" id="3.40.50.300">
    <property type="entry name" value="P-loop containing nucleotide triphosphate hydrolases"/>
    <property type="match status" value="1"/>
</dbReference>
<dbReference type="OrthoDB" id="9803889at2"/>
<dbReference type="InterPro" id="IPR042174">
    <property type="entry name" value="RecF_2"/>
</dbReference>
<evidence type="ECO:0000313" key="9">
    <source>
        <dbReference type="EMBL" id="GEL02068.1"/>
    </source>
</evidence>
<dbReference type="Pfam" id="PF13304">
    <property type="entry name" value="AAA_21"/>
    <property type="match status" value="1"/>
</dbReference>
<keyword evidence="10" id="KW-1185">Reference proteome</keyword>
<dbReference type="GO" id="GO:0003697">
    <property type="term" value="F:single-stranded DNA binding"/>
    <property type="evidence" value="ECO:0007669"/>
    <property type="project" value="UniProtKB-UniRule"/>
</dbReference>
<feature type="region of interest" description="Disordered" evidence="7">
    <location>
        <begin position="245"/>
        <end position="266"/>
    </location>
</feature>
<comment type="function">
    <text evidence="6">The RecF protein is involved in DNA metabolism; it is required for DNA replication and normal SOS inducibility. RecF binds preferentially to single-stranded, linear DNA. It also seems to bind ATP.</text>
</comment>
<dbReference type="SUPFAM" id="SSF52540">
    <property type="entry name" value="P-loop containing nucleoside triphosphate hydrolases"/>
    <property type="match status" value="1"/>
</dbReference>
<dbReference type="InterPro" id="IPR018078">
    <property type="entry name" value="DNA-binding_RecF_CS"/>
</dbReference>
<dbReference type="RefSeq" id="WP_147093111.1">
    <property type="nucleotide sequence ID" value="NZ_BJVC01000002.1"/>
</dbReference>
<feature type="binding site" evidence="6">
    <location>
        <begin position="30"/>
        <end position="37"/>
    </location>
    <ligand>
        <name>ATP</name>
        <dbReference type="ChEBI" id="CHEBI:30616"/>
    </ligand>
</feature>
<comment type="subcellular location">
    <subcellularLocation>
        <location evidence="6">Cytoplasm</location>
    </subcellularLocation>
</comment>
<dbReference type="Gene3D" id="1.20.1050.90">
    <property type="entry name" value="RecF/RecN/SMC, N-terminal domain"/>
    <property type="match status" value="1"/>
</dbReference>
<feature type="domain" description="ATPase AAA-type core" evidence="8">
    <location>
        <begin position="25"/>
        <end position="78"/>
    </location>
</feature>
<feature type="compositionally biased region" description="Basic and acidic residues" evidence="7">
    <location>
        <begin position="245"/>
        <end position="254"/>
    </location>
</feature>
<dbReference type="InterPro" id="IPR001238">
    <property type="entry name" value="DNA-binding_RecF"/>
</dbReference>
<evidence type="ECO:0000256" key="3">
    <source>
        <dbReference type="ARBA" id="ARBA00022741"/>
    </source>
</evidence>
<evidence type="ECO:0000256" key="7">
    <source>
        <dbReference type="SAM" id="MobiDB-lite"/>
    </source>
</evidence>
<evidence type="ECO:0000259" key="8">
    <source>
        <dbReference type="Pfam" id="PF13304"/>
    </source>
</evidence>
<dbReference type="GO" id="GO:0000731">
    <property type="term" value="P:DNA synthesis involved in DNA repair"/>
    <property type="evidence" value="ECO:0007669"/>
    <property type="project" value="TreeGrafter"/>
</dbReference>
<dbReference type="GO" id="GO:0005524">
    <property type="term" value="F:ATP binding"/>
    <property type="evidence" value="ECO:0007669"/>
    <property type="project" value="UniProtKB-UniRule"/>
</dbReference>
<comment type="similarity">
    <text evidence="6">Belongs to the RecF family.</text>
</comment>
<keyword evidence="3 6" id="KW-0547">Nucleotide-binding</keyword>
<dbReference type="Proteomes" id="UP000321405">
    <property type="component" value="Unassembled WGS sequence"/>
</dbReference>
<protein>
    <recommendedName>
        <fullName evidence="6">DNA replication and repair protein RecF</fullName>
    </recommendedName>
</protein>
<evidence type="ECO:0000256" key="5">
    <source>
        <dbReference type="ARBA" id="ARBA00023125"/>
    </source>
</evidence>
<dbReference type="AlphaFoldDB" id="A0A511BVL5"/>
<organism evidence="9 10">
    <name type="scientific">Swaminathania salitolerans</name>
    <dbReference type="NCBI Taxonomy" id="182838"/>
    <lineage>
        <taxon>Bacteria</taxon>
        <taxon>Pseudomonadati</taxon>
        <taxon>Pseudomonadota</taxon>
        <taxon>Alphaproteobacteria</taxon>
        <taxon>Acetobacterales</taxon>
        <taxon>Acetobacteraceae</taxon>
        <taxon>Swaminathania</taxon>
    </lineage>
</organism>
<keyword evidence="2 6" id="KW-0235">DNA replication</keyword>
<dbReference type="InterPro" id="IPR027417">
    <property type="entry name" value="P-loop_NTPase"/>
</dbReference>
<dbReference type="GO" id="GO:0005737">
    <property type="term" value="C:cytoplasm"/>
    <property type="evidence" value="ECO:0007669"/>
    <property type="project" value="UniProtKB-SubCell"/>
</dbReference>
<dbReference type="GO" id="GO:0016887">
    <property type="term" value="F:ATP hydrolysis activity"/>
    <property type="evidence" value="ECO:0007669"/>
    <property type="project" value="InterPro"/>
</dbReference>
<comment type="caution">
    <text evidence="9">The sequence shown here is derived from an EMBL/GenBank/DDBJ whole genome shotgun (WGS) entry which is preliminary data.</text>
</comment>
<keyword evidence="5 6" id="KW-0238">DNA-binding</keyword>
<accession>A0A511BVL5</accession>
<keyword evidence="6" id="KW-0234">DNA repair</keyword>
<dbReference type="GO" id="GO:0006260">
    <property type="term" value="P:DNA replication"/>
    <property type="evidence" value="ECO:0007669"/>
    <property type="project" value="UniProtKB-UniRule"/>
</dbReference>
<gene>
    <name evidence="6 9" type="primary">recF</name>
    <name evidence="9" type="ORF">SSA02_12310</name>
</gene>
<dbReference type="PROSITE" id="PS00617">
    <property type="entry name" value="RECF_1"/>
    <property type="match status" value="1"/>
</dbReference>
<evidence type="ECO:0000256" key="4">
    <source>
        <dbReference type="ARBA" id="ARBA00022840"/>
    </source>
</evidence>
<dbReference type="NCBIfam" id="TIGR00611">
    <property type="entry name" value="recf"/>
    <property type="match status" value="1"/>
</dbReference>
<keyword evidence="4 6" id="KW-0067">ATP-binding</keyword>
<keyword evidence="1 6" id="KW-0963">Cytoplasm</keyword>
<keyword evidence="6" id="KW-0227">DNA damage</keyword>
<keyword evidence="6" id="KW-0742">SOS response</keyword>
<proteinExistence type="inferred from homology"/>
<dbReference type="PANTHER" id="PTHR32182">
    <property type="entry name" value="DNA REPLICATION AND REPAIR PROTEIN RECF"/>
    <property type="match status" value="1"/>
</dbReference>
<reference evidence="9 10" key="1">
    <citation type="submission" date="2019-07" db="EMBL/GenBank/DDBJ databases">
        <title>Whole genome shotgun sequence of Swaminathania salitolerans NBRC 104436.</title>
        <authorList>
            <person name="Hosoyama A."/>
            <person name="Uohara A."/>
            <person name="Ohji S."/>
            <person name="Ichikawa N."/>
        </authorList>
    </citation>
    <scope>NUCLEOTIDE SEQUENCE [LARGE SCALE GENOMIC DNA]</scope>
    <source>
        <strain evidence="9 10">NBRC 104436</strain>
    </source>
</reference>
<evidence type="ECO:0000256" key="1">
    <source>
        <dbReference type="ARBA" id="ARBA00022490"/>
    </source>
</evidence>
<evidence type="ECO:0000256" key="6">
    <source>
        <dbReference type="HAMAP-Rule" id="MF_00365"/>
    </source>
</evidence>
<name>A0A511BVL5_9PROT</name>